<dbReference type="PANTHER" id="PTHR43267">
    <property type="entry name" value="TRNA THREONYLCARBAMOYLADENOSINE DEHYDRATASE"/>
    <property type="match status" value="1"/>
</dbReference>
<dbReference type="GO" id="GO:0008641">
    <property type="term" value="F:ubiquitin-like modifier activating enzyme activity"/>
    <property type="evidence" value="ECO:0007669"/>
    <property type="project" value="InterPro"/>
</dbReference>
<evidence type="ECO:0000256" key="5">
    <source>
        <dbReference type="ARBA" id="ARBA00022692"/>
    </source>
</evidence>
<dbReference type="Gene3D" id="3.40.50.720">
    <property type="entry name" value="NAD(P)-binding Rossmann-like Domain"/>
    <property type="match status" value="1"/>
</dbReference>
<comment type="function">
    <text evidence="12">Catalyzes the ATP-dependent dehydration of threonylcarbamoyladenosine at position 37 (t(6)A37) to form cyclic t(6)A37 (ct(6)A37) in tRNAs that read codons beginning with adenine.</text>
</comment>
<evidence type="ECO:0000256" key="3">
    <source>
        <dbReference type="ARBA" id="ARBA00009919"/>
    </source>
</evidence>
<evidence type="ECO:0000313" key="15">
    <source>
        <dbReference type="EMBL" id="TPX50448.1"/>
    </source>
</evidence>
<dbReference type="FunFam" id="3.40.50.720:FF:000125">
    <property type="entry name" value="tRNA threonylcarbamoyladenosine dehydratase 2-like"/>
    <property type="match status" value="1"/>
</dbReference>
<proteinExistence type="inferred from homology"/>
<reference evidence="15 16" key="1">
    <citation type="journal article" date="2019" name="Sci. Rep.">
        <title>Comparative genomics of chytrid fungi reveal insights into the obligate biotrophic and pathogenic lifestyle of Synchytrium endobioticum.</title>
        <authorList>
            <person name="van de Vossenberg B.T.L.H."/>
            <person name="Warris S."/>
            <person name="Nguyen H.D.T."/>
            <person name="van Gent-Pelzer M.P.E."/>
            <person name="Joly D.L."/>
            <person name="van de Geest H.C."/>
            <person name="Bonants P.J.M."/>
            <person name="Smith D.S."/>
            <person name="Levesque C.A."/>
            <person name="van der Lee T.A.J."/>
        </authorList>
    </citation>
    <scope>NUCLEOTIDE SEQUENCE [LARGE SCALE GENOMIC DNA]</scope>
    <source>
        <strain evidence="15 16">MB42</strain>
    </source>
</reference>
<evidence type="ECO:0000256" key="2">
    <source>
        <dbReference type="ARBA" id="ARBA00004294"/>
    </source>
</evidence>
<evidence type="ECO:0000256" key="7">
    <source>
        <dbReference type="ARBA" id="ARBA00022787"/>
    </source>
</evidence>
<keyword evidence="5 13" id="KW-0812">Transmembrane</keyword>
<accession>A0A507DHS2</accession>
<evidence type="ECO:0000256" key="12">
    <source>
        <dbReference type="ARBA" id="ARBA00060084"/>
    </source>
</evidence>
<keyword evidence="16" id="KW-1185">Reference proteome</keyword>
<dbReference type="SUPFAM" id="SSF69572">
    <property type="entry name" value="Activating enzymes of the ubiquitin-like proteins"/>
    <property type="match status" value="1"/>
</dbReference>
<evidence type="ECO:0000256" key="1">
    <source>
        <dbReference type="ARBA" id="ARBA00004225"/>
    </source>
</evidence>
<evidence type="ECO:0000256" key="13">
    <source>
        <dbReference type="SAM" id="Phobius"/>
    </source>
</evidence>
<dbReference type="STRING" id="286115.A0A507DHS2"/>
<dbReference type="PANTHER" id="PTHR43267:SF2">
    <property type="entry name" value="TRNA THREONYLCARBAMOYLADENOSINE DEHYDRATASE 1-RELATED"/>
    <property type="match status" value="1"/>
</dbReference>
<keyword evidence="4" id="KW-0436">Ligase</keyword>
<dbReference type="InterPro" id="IPR035985">
    <property type="entry name" value="Ubiquitin-activating_enz"/>
</dbReference>
<dbReference type="GO" id="GO:0005741">
    <property type="term" value="C:mitochondrial outer membrane"/>
    <property type="evidence" value="ECO:0007669"/>
    <property type="project" value="UniProtKB-SubCell"/>
</dbReference>
<dbReference type="GO" id="GO:0005524">
    <property type="term" value="F:ATP binding"/>
    <property type="evidence" value="ECO:0007669"/>
    <property type="project" value="UniProtKB-KW"/>
</dbReference>
<evidence type="ECO:0000313" key="16">
    <source>
        <dbReference type="Proteomes" id="UP000317494"/>
    </source>
</evidence>
<evidence type="ECO:0000256" key="11">
    <source>
        <dbReference type="ARBA" id="ARBA00023136"/>
    </source>
</evidence>
<dbReference type="Proteomes" id="UP000317494">
    <property type="component" value="Unassembled WGS sequence"/>
</dbReference>
<name>A0A507DHS2_9FUNG</name>
<evidence type="ECO:0000259" key="14">
    <source>
        <dbReference type="Pfam" id="PF00899"/>
    </source>
</evidence>
<dbReference type="InterPro" id="IPR000594">
    <property type="entry name" value="ThiF_NAD_FAD-bd"/>
</dbReference>
<dbReference type="VEuPathDB" id="FungiDB:SeMB42_g02252"/>
<evidence type="ECO:0000256" key="9">
    <source>
        <dbReference type="ARBA" id="ARBA00022989"/>
    </source>
</evidence>
<comment type="caution">
    <text evidence="15">The sequence shown here is derived from an EMBL/GenBank/DDBJ whole genome shotgun (WGS) entry which is preliminary data.</text>
</comment>
<keyword evidence="6" id="KW-0547">Nucleotide-binding</keyword>
<dbReference type="EMBL" id="QEAN01000067">
    <property type="protein sequence ID" value="TPX50448.1"/>
    <property type="molecule type" value="Genomic_DNA"/>
</dbReference>
<comment type="similarity">
    <text evidence="3">Belongs to the HesA/MoeB/ThiF family.</text>
</comment>
<evidence type="ECO:0000256" key="4">
    <source>
        <dbReference type="ARBA" id="ARBA00022598"/>
    </source>
</evidence>
<sequence length="511" mass="56583">MATNSRIREAMDSGVEWLSSLSGSQQALMTFAAGAITATTAIFILDRSSKRSRIQRLKREIGAELSRAPSAISENGLARHGHPAISKHNKHLLDSLGIDHPNHHDTNAAGAIADIIHTDLSASEVNVSPAEEMLIREQLTRNYSFLGDERMFKIRKSFVIVVGLGGVGSHAAHMLVRSGVERIRLIDFDQVTLSSLNRHAVAIQSDVGMPKATCMKSHLLDIAPHAHIDTRIERFSSDTADTLLSGNPDYVLDCIDNIDTKVELIRYCVTRNLKIVASMGAGAKSDASRVQIADISDTQEDPLARAVRRRLRALGIENGLPVVYSTEKPGEIKLLPMTEDQKDNPDDYAALPDFRVRILPVLGTLPALFGCAMASHCITLLADYPTEPLAIQSKHATFARIHRDVCSREITHFKVTGASKTLTIKDVGYIFEEIWKSRSALSGKFEAVVLTRWDVRKPAGFGNLIALTKCEALKHEALDPTKLEDYYGKEFLEKVHGRFERERQINVWRDL</sequence>
<keyword evidence="7" id="KW-1000">Mitochondrion outer membrane</keyword>
<evidence type="ECO:0000256" key="6">
    <source>
        <dbReference type="ARBA" id="ARBA00022741"/>
    </source>
</evidence>
<keyword evidence="11 13" id="KW-0472">Membrane</keyword>
<protein>
    <recommendedName>
        <fullName evidence="14">THIF-type NAD/FAD binding fold domain-containing protein</fullName>
    </recommendedName>
</protein>
<dbReference type="GO" id="GO:0061504">
    <property type="term" value="P:cyclic threonylcarbamoyladenosine biosynthetic process"/>
    <property type="evidence" value="ECO:0007669"/>
    <property type="project" value="TreeGrafter"/>
</dbReference>
<evidence type="ECO:0000256" key="10">
    <source>
        <dbReference type="ARBA" id="ARBA00023128"/>
    </source>
</evidence>
<dbReference type="CDD" id="cd00755">
    <property type="entry name" value="YgdL_like"/>
    <property type="match status" value="1"/>
</dbReference>
<feature type="transmembrane region" description="Helical" evidence="13">
    <location>
        <begin position="158"/>
        <end position="176"/>
    </location>
</feature>
<comment type="subcellular location">
    <subcellularLocation>
        <location evidence="1">Mitochondrion membrane</location>
        <topology evidence="1">Multi-pass membrane protein</topology>
    </subcellularLocation>
    <subcellularLocation>
        <location evidence="2">Mitochondrion outer membrane</location>
    </subcellularLocation>
</comment>
<gene>
    <name evidence="15" type="ORF">SeMB42_g02252</name>
</gene>
<dbReference type="GO" id="GO:0061503">
    <property type="term" value="F:tRNA threonylcarbamoyladenosine dehydratase"/>
    <property type="evidence" value="ECO:0007669"/>
    <property type="project" value="TreeGrafter"/>
</dbReference>
<organism evidence="15 16">
    <name type="scientific">Synchytrium endobioticum</name>
    <dbReference type="NCBI Taxonomy" id="286115"/>
    <lineage>
        <taxon>Eukaryota</taxon>
        <taxon>Fungi</taxon>
        <taxon>Fungi incertae sedis</taxon>
        <taxon>Chytridiomycota</taxon>
        <taxon>Chytridiomycota incertae sedis</taxon>
        <taxon>Chytridiomycetes</taxon>
        <taxon>Synchytriales</taxon>
        <taxon>Synchytriaceae</taxon>
        <taxon>Synchytrium</taxon>
    </lineage>
</organism>
<feature type="transmembrane region" description="Helical" evidence="13">
    <location>
        <begin position="27"/>
        <end position="45"/>
    </location>
</feature>
<dbReference type="AlphaFoldDB" id="A0A507DHS2"/>
<evidence type="ECO:0000256" key="8">
    <source>
        <dbReference type="ARBA" id="ARBA00022840"/>
    </source>
</evidence>
<keyword evidence="9 13" id="KW-1133">Transmembrane helix</keyword>
<keyword evidence="8" id="KW-0067">ATP-binding</keyword>
<keyword evidence="10" id="KW-0496">Mitochondrion</keyword>
<dbReference type="Pfam" id="PF00899">
    <property type="entry name" value="ThiF"/>
    <property type="match status" value="1"/>
</dbReference>
<dbReference type="InterPro" id="IPR045886">
    <property type="entry name" value="ThiF/MoeB/HesA"/>
</dbReference>
<feature type="domain" description="THIF-type NAD/FAD binding fold" evidence="14">
    <location>
        <begin position="141"/>
        <end position="390"/>
    </location>
</feature>